<dbReference type="Pfam" id="PF00323">
    <property type="entry name" value="Defensin_1"/>
    <property type="match status" value="1"/>
</dbReference>
<dbReference type="InParanoid" id="A0A1S3FSX8"/>
<dbReference type="GO" id="GO:0031012">
    <property type="term" value="C:extracellular matrix"/>
    <property type="evidence" value="ECO:0007669"/>
    <property type="project" value="TreeGrafter"/>
</dbReference>
<dbReference type="AlphaFoldDB" id="A0A1S3FSX8"/>
<evidence type="ECO:0000256" key="5">
    <source>
        <dbReference type="ARBA" id="ARBA00022729"/>
    </source>
</evidence>
<dbReference type="GO" id="GO:0005615">
    <property type="term" value="C:extracellular space"/>
    <property type="evidence" value="ECO:0007669"/>
    <property type="project" value="InterPro"/>
</dbReference>
<dbReference type="InterPro" id="IPR016327">
    <property type="entry name" value="Alpha-defensin"/>
</dbReference>
<keyword evidence="3" id="KW-0964">Secreted</keyword>
<evidence type="ECO:0000256" key="8">
    <source>
        <dbReference type="ARBA" id="ARBA00023157"/>
    </source>
</evidence>
<feature type="region of interest" description="Disordered" evidence="9">
    <location>
        <begin position="21"/>
        <end position="60"/>
    </location>
</feature>
<dbReference type="SUPFAM" id="SSF57392">
    <property type="entry name" value="Defensin-like"/>
    <property type="match status" value="1"/>
</dbReference>
<evidence type="ECO:0000313" key="13">
    <source>
        <dbReference type="RefSeq" id="XP_012879666.1"/>
    </source>
</evidence>
<evidence type="ECO:0000256" key="9">
    <source>
        <dbReference type="SAM" id="MobiDB-lite"/>
    </source>
</evidence>
<dbReference type="GO" id="GO:0019731">
    <property type="term" value="P:antibacterial humoral response"/>
    <property type="evidence" value="ECO:0007669"/>
    <property type="project" value="TreeGrafter"/>
</dbReference>
<dbReference type="InterPro" id="IPR002366">
    <property type="entry name" value="Alpha-defensin_N"/>
</dbReference>
<dbReference type="RefSeq" id="XP_012879666.1">
    <property type="nucleotide sequence ID" value="XM_013024212.1"/>
</dbReference>
<keyword evidence="12" id="KW-1185">Reference proteome</keyword>
<keyword evidence="4" id="KW-0929">Antimicrobial</keyword>
<keyword evidence="5 10" id="KW-0732">Signal</keyword>
<feature type="domain" description="Mammalian defensins" evidence="11">
    <location>
        <begin position="98"/>
        <end position="126"/>
    </location>
</feature>
<evidence type="ECO:0000256" key="6">
    <source>
        <dbReference type="ARBA" id="ARBA00022940"/>
    </source>
</evidence>
<dbReference type="InterPro" id="IPR006080">
    <property type="entry name" value="Beta/alpha-defensin_C"/>
</dbReference>
<accession>A0A1S3FSX8</accession>
<dbReference type="GeneID" id="105991560"/>
<evidence type="ECO:0000256" key="3">
    <source>
        <dbReference type="ARBA" id="ARBA00022525"/>
    </source>
</evidence>
<evidence type="ECO:0000256" key="7">
    <source>
        <dbReference type="ARBA" id="ARBA00023022"/>
    </source>
</evidence>
<dbReference type="GO" id="GO:0050829">
    <property type="term" value="P:defense response to Gram-negative bacterium"/>
    <property type="evidence" value="ECO:0007669"/>
    <property type="project" value="TreeGrafter"/>
</dbReference>
<reference evidence="13" key="1">
    <citation type="submission" date="2025-08" db="UniProtKB">
        <authorList>
            <consortium name="RefSeq"/>
        </authorList>
    </citation>
    <scope>IDENTIFICATION</scope>
    <source>
        <tissue evidence="13">Kidney</tissue>
    </source>
</reference>
<dbReference type="GO" id="GO:0051673">
    <property type="term" value="P:disruption of plasma membrane integrity in another organism"/>
    <property type="evidence" value="ECO:0007669"/>
    <property type="project" value="TreeGrafter"/>
</dbReference>
<dbReference type="SMART" id="SM01418">
    <property type="entry name" value="Defensin_propep"/>
    <property type="match status" value="1"/>
</dbReference>
<organism evidence="12 13">
    <name type="scientific">Dipodomys ordii</name>
    <name type="common">Ord's kangaroo rat</name>
    <dbReference type="NCBI Taxonomy" id="10020"/>
    <lineage>
        <taxon>Eukaryota</taxon>
        <taxon>Metazoa</taxon>
        <taxon>Chordata</taxon>
        <taxon>Craniata</taxon>
        <taxon>Vertebrata</taxon>
        <taxon>Euteleostomi</taxon>
        <taxon>Mammalia</taxon>
        <taxon>Eutheria</taxon>
        <taxon>Euarchontoglires</taxon>
        <taxon>Glires</taxon>
        <taxon>Rodentia</taxon>
        <taxon>Castorimorpha</taxon>
        <taxon>Heteromyidae</taxon>
        <taxon>Dipodomyinae</taxon>
        <taxon>Dipodomys</taxon>
    </lineage>
</organism>
<dbReference type="GO" id="GO:0061844">
    <property type="term" value="P:antimicrobial humoral immune response mediated by antimicrobial peptide"/>
    <property type="evidence" value="ECO:0007669"/>
    <property type="project" value="TreeGrafter"/>
</dbReference>
<gene>
    <name evidence="13" type="primary">LOC105991560</name>
</gene>
<evidence type="ECO:0000256" key="10">
    <source>
        <dbReference type="SAM" id="SignalP"/>
    </source>
</evidence>
<dbReference type="Proteomes" id="UP000081671">
    <property type="component" value="Unplaced"/>
</dbReference>
<dbReference type="SMART" id="SM00048">
    <property type="entry name" value="DEFSN"/>
    <property type="match status" value="1"/>
</dbReference>
<evidence type="ECO:0000259" key="11">
    <source>
        <dbReference type="PROSITE" id="PS00269"/>
    </source>
</evidence>
<comment type="similarity">
    <text evidence="2">Belongs to the alpha-defensin family.</text>
</comment>
<dbReference type="GO" id="GO:0002227">
    <property type="term" value="P:innate immune response in mucosa"/>
    <property type="evidence" value="ECO:0007669"/>
    <property type="project" value="TreeGrafter"/>
</dbReference>
<proteinExistence type="inferred from homology"/>
<feature type="chain" id="PRO_5010219026" evidence="10">
    <location>
        <begin position="20"/>
        <end position="126"/>
    </location>
</feature>
<feature type="signal peptide" evidence="10">
    <location>
        <begin position="1"/>
        <end position="19"/>
    </location>
</feature>
<dbReference type="PANTHER" id="PTHR11876:SF28">
    <property type="entry name" value="ALPHA-DEFENSIN 1"/>
    <property type="match status" value="1"/>
</dbReference>
<dbReference type="InterPro" id="IPR006081">
    <property type="entry name" value="Alpha-defensin_C"/>
</dbReference>
<dbReference type="Pfam" id="PF00879">
    <property type="entry name" value="Defensin_propep"/>
    <property type="match status" value="1"/>
</dbReference>
<dbReference type="PROSITE" id="PS00269">
    <property type="entry name" value="DEFENSIN"/>
    <property type="match status" value="1"/>
</dbReference>
<sequence length="126" mass="13730">MRTLALLAALLLLAVQAHSATLPEPAEEVPNQNQPEDGDEEMAKTFSGAGNSTLPDADCQGRQEVDGAELEPVLEMTERCSISHVGPSAPRLQAGRYCYCRIGDCQDREHSLGTCIYGKQIYRFCC</sequence>
<dbReference type="PANTHER" id="PTHR11876">
    <property type="entry name" value="ALPHA-DEFENSIN 1"/>
    <property type="match status" value="1"/>
</dbReference>
<dbReference type="KEGG" id="dord:105991560"/>
<keyword evidence="8" id="KW-1015">Disulfide bond</keyword>
<dbReference type="GO" id="GO:0050830">
    <property type="term" value="P:defense response to Gram-positive bacterium"/>
    <property type="evidence" value="ECO:0007669"/>
    <property type="project" value="TreeGrafter"/>
</dbReference>
<dbReference type="GO" id="GO:0071222">
    <property type="term" value="P:cellular response to lipopolysaccharide"/>
    <property type="evidence" value="ECO:0007669"/>
    <property type="project" value="TreeGrafter"/>
</dbReference>
<comment type="subcellular location">
    <subcellularLocation>
        <location evidence="1">Secreted</location>
    </subcellularLocation>
</comment>
<dbReference type="PIRSF" id="PIRSF001875">
    <property type="entry name" value="Alpha-defensin"/>
    <property type="match status" value="1"/>
</dbReference>
<protein>
    <submittedName>
        <fullName evidence="13">Defensin-5-like</fullName>
    </submittedName>
</protein>
<keyword evidence="6" id="KW-0211">Defensin</keyword>
<evidence type="ECO:0000256" key="1">
    <source>
        <dbReference type="ARBA" id="ARBA00004613"/>
    </source>
</evidence>
<evidence type="ECO:0000256" key="2">
    <source>
        <dbReference type="ARBA" id="ARBA00006519"/>
    </source>
</evidence>
<evidence type="ECO:0000313" key="12">
    <source>
        <dbReference type="Proteomes" id="UP000081671"/>
    </source>
</evidence>
<evidence type="ECO:0000256" key="4">
    <source>
        <dbReference type="ARBA" id="ARBA00022529"/>
    </source>
</evidence>
<keyword evidence="7" id="KW-0044">Antibiotic</keyword>
<name>A0A1S3FSX8_DIPOR</name>